<dbReference type="EMBL" id="JADEXP010000480">
    <property type="protein sequence ID" value="MBE9070619.1"/>
    <property type="molecule type" value="Genomic_DNA"/>
</dbReference>
<sequence>MLSIPLIEITQLIERLADYPEAMRSLQEIEDCDGDLNDAALSLALRAGLEPTENDGWLEGFAKRYRHIACLPEFRADLSTQRVVGLAQHLSQNSECPNLLAVPVALYISKIGVDSFCQSFDNSRVSPE</sequence>
<accession>A0A928ZZY7</accession>
<keyword evidence="2" id="KW-1185">Reference proteome</keyword>
<dbReference type="Proteomes" id="UP000615026">
    <property type="component" value="Unassembled WGS sequence"/>
</dbReference>
<evidence type="ECO:0000313" key="2">
    <source>
        <dbReference type="Proteomes" id="UP000615026"/>
    </source>
</evidence>
<gene>
    <name evidence="1" type="ORF">IQ260_28675</name>
</gene>
<dbReference type="RefSeq" id="WP_193996478.1">
    <property type="nucleotide sequence ID" value="NZ_JADEXP010000480.1"/>
</dbReference>
<protein>
    <submittedName>
        <fullName evidence="1">Uncharacterized protein</fullName>
    </submittedName>
</protein>
<proteinExistence type="predicted"/>
<comment type="caution">
    <text evidence="1">The sequence shown here is derived from an EMBL/GenBank/DDBJ whole genome shotgun (WGS) entry which is preliminary data.</text>
</comment>
<dbReference type="AlphaFoldDB" id="A0A928ZZY7"/>
<evidence type="ECO:0000313" key="1">
    <source>
        <dbReference type="EMBL" id="MBE9070619.1"/>
    </source>
</evidence>
<organism evidence="1 2">
    <name type="scientific">Leptolyngbya cf. ectocarpi LEGE 11479</name>
    <dbReference type="NCBI Taxonomy" id="1828722"/>
    <lineage>
        <taxon>Bacteria</taxon>
        <taxon>Bacillati</taxon>
        <taxon>Cyanobacteriota</taxon>
        <taxon>Cyanophyceae</taxon>
        <taxon>Leptolyngbyales</taxon>
        <taxon>Leptolyngbyaceae</taxon>
        <taxon>Leptolyngbya group</taxon>
        <taxon>Leptolyngbya</taxon>
    </lineage>
</organism>
<reference evidence="1" key="1">
    <citation type="submission" date="2020-10" db="EMBL/GenBank/DDBJ databases">
        <authorList>
            <person name="Castelo-Branco R."/>
            <person name="Eusebio N."/>
            <person name="Adriana R."/>
            <person name="Vieira A."/>
            <person name="Brugerolle De Fraissinette N."/>
            <person name="Rezende De Castro R."/>
            <person name="Schneider M.P."/>
            <person name="Vasconcelos V."/>
            <person name="Leao P.N."/>
        </authorList>
    </citation>
    <scope>NUCLEOTIDE SEQUENCE</scope>
    <source>
        <strain evidence="1">LEGE 11479</strain>
    </source>
</reference>
<name>A0A928ZZY7_LEPEC</name>